<accession>A0AAD9A0Z8</accession>
<feature type="region of interest" description="Disordered" evidence="1">
    <location>
        <begin position="136"/>
        <end position="161"/>
    </location>
</feature>
<dbReference type="Proteomes" id="UP001243330">
    <property type="component" value="Unassembled WGS sequence"/>
</dbReference>
<dbReference type="EMBL" id="JAQOWY010000723">
    <property type="protein sequence ID" value="KAK1839079.1"/>
    <property type="molecule type" value="Genomic_DNA"/>
</dbReference>
<organism evidence="2 3">
    <name type="scientific">Colletotrichum chrysophilum</name>
    <dbReference type="NCBI Taxonomy" id="1836956"/>
    <lineage>
        <taxon>Eukaryota</taxon>
        <taxon>Fungi</taxon>
        <taxon>Dikarya</taxon>
        <taxon>Ascomycota</taxon>
        <taxon>Pezizomycotina</taxon>
        <taxon>Sordariomycetes</taxon>
        <taxon>Hypocreomycetidae</taxon>
        <taxon>Glomerellales</taxon>
        <taxon>Glomerellaceae</taxon>
        <taxon>Colletotrichum</taxon>
        <taxon>Colletotrichum gloeosporioides species complex</taxon>
    </lineage>
</organism>
<feature type="region of interest" description="Disordered" evidence="1">
    <location>
        <begin position="56"/>
        <end position="82"/>
    </location>
</feature>
<gene>
    <name evidence="2" type="ORF">CCHR01_18300</name>
</gene>
<protein>
    <submittedName>
        <fullName evidence="2">Uncharacterized protein</fullName>
    </submittedName>
</protein>
<feature type="compositionally biased region" description="Basic and acidic residues" evidence="1">
    <location>
        <begin position="209"/>
        <end position="220"/>
    </location>
</feature>
<evidence type="ECO:0000256" key="1">
    <source>
        <dbReference type="SAM" id="MobiDB-lite"/>
    </source>
</evidence>
<evidence type="ECO:0000313" key="3">
    <source>
        <dbReference type="Proteomes" id="UP001243330"/>
    </source>
</evidence>
<evidence type="ECO:0000313" key="2">
    <source>
        <dbReference type="EMBL" id="KAK1839079.1"/>
    </source>
</evidence>
<feature type="compositionally biased region" description="Basic and acidic residues" evidence="1">
    <location>
        <begin position="62"/>
        <end position="76"/>
    </location>
</feature>
<reference evidence="2" key="1">
    <citation type="submission" date="2023-01" db="EMBL/GenBank/DDBJ databases">
        <title>Colletotrichum chrysophilum M932 genome sequence.</title>
        <authorList>
            <person name="Baroncelli R."/>
        </authorList>
    </citation>
    <scope>NUCLEOTIDE SEQUENCE</scope>
    <source>
        <strain evidence="2">M932</strain>
    </source>
</reference>
<name>A0AAD9A0Z8_9PEZI</name>
<proteinExistence type="predicted"/>
<keyword evidence="3" id="KW-1185">Reference proteome</keyword>
<comment type="caution">
    <text evidence="2">The sequence shown here is derived from an EMBL/GenBank/DDBJ whole genome shotgun (WGS) entry which is preliminary data.</text>
</comment>
<sequence length="234" mass="25937">MASTHQTLLTSIDSRWSTRCTCKDVKAASLRAYQARCRLFWAVSTVQGVRYRAADGSSSDRLLPKGRDARREHGRVNPEAGDVQQKLVSSTVSVEQAQAVVTRVRSVAAGAFPASEWFMLSCQRLSSMGWSSEVQESKRTWSESSNGRRRGTSPDELVEDQTTDSIVDVAFGRETVRFRHLMAQQPAKASLNCLTRDGSLGVETPRTWNKGETEHARHSTVDSGSDQSPLVVRY</sequence>
<feature type="region of interest" description="Disordered" evidence="1">
    <location>
        <begin position="202"/>
        <end position="234"/>
    </location>
</feature>
<dbReference type="AlphaFoldDB" id="A0AAD9A0Z8"/>